<dbReference type="GO" id="GO:0003677">
    <property type="term" value="F:DNA binding"/>
    <property type="evidence" value="ECO:0007669"/>
    <property type="project" value="UniProtKB-KW"/>
</dbReference>
<dbReference type="InterPro" id="IPR000281">
    <property type="entry name" value="HTH_RpiR"/>
</dbReference>
<accession>A0A1H9F5B9</accession>
<dbReference type="InterPro" id="IPR009057">
    <property type="entry name" value="Homeodomain-like_sf"/>
</dbReference>
<dbReference type="Gene3D" id="3.40.50.10490">
    <property type="entry name" value="Glucose-6-phosphate isomerase like protein, domain 1"/>
    <property type="match status" value="1"/>
</dbReference>
<dbReference type="OrthoDB" id="370421at2"/>
<dbReference type="PROSITE" id="PS51464">
    <property type="entry name" value="SIS"/>
    <property type="match status" value="1"/>
</dbReference>
<keyword evidence="3" id="KW-0804">Transcription</keyword>
<sequence length="285" mass="31629">MANLLLYIRDHRHQFTSAEQKVADYILHYPQQVLQMSSKDLGQACGASSSAVVRLAKSLHCAGFTDLKLQLSNQLGKEDALELTDINPGESIADIKHKLTLNLAHFLSQSESLINEEEIQDLVSKIQSASIIFVYGVGASHIVGKDIQQKFTRLGKHVVCSMDQHEMVAMMSLQQGASILIGVSASGTTLEVCHLMRLAKELGFITVSITEDSLNPLAELADFKLKTVKTDQVLLRSGSTLSLINHLYLVGLIYYSYLTLNYEDNIDLLMTTKEGTDQLKEIYRQ</sequence>
<feature type="domain" description="SIS" evidence="5">
    <location>
        <begin position="122"/>
        <end position="260"/>
    </location>
</feature>
<dbReference type="Pfam" id="PF01380">
    <property type="entry name" value="SIS"/>
    <property type="match status" value="1"/>
</dbReference>
<dbReference type="Proteomes" id="UP000198833">
    <property type="component" value="Unassembled WGS sequence"/>
</dbReference>
<keyword evidence="1" id="KW-0805">Transcription regulation</keyword>
<dbReference type="InterPro" id="IPR046348">
    <property type="entry name" value="SIS_dom_sf"/>
</dbReference>
<dbReference type="CDD" id="cd05013">
    <property type="entry name" value="SIS_RpiR"/>
    <property type="match status" value="1"/>
</dbReference>
<proteinExistence type="predicted"/>
<name>A0A1H9F5B9_9LACT</name>
<evidence type="ECO:0000259" key="4">
    <source>
        <dbReference type="PROSITE" id="PS51071"/>
    </source>
</evidence>
<dbReference type="InterPro" id="IPR047640">
    <property type="entry name" value="RpiR-like"/>
</dbReference>
<dbReference type="InterPro" id="IPR001347">
    <property type="entry name" value="SIS_dom"/>
</dbReference>
<dbReference type="InterPro" id="IPR035472">
    <property type="entry name" value="RpiR-like_SIS"/>
</dbReference>
<dbReference type="PANTHER" id="PTHR30514:SF10">
    <property type="entry name" value="MURR_RPIR FAMILY TRANSCRIPTIONAL REGULATOR"/>
    <property type="match status" value="1"/>
</dbReference>
<dbReference type="PANTHER" id="PTHR30514">
    <property type="entry name" value="GLUCOKINASE"/>
    <property type="match status" value="1"/>
</dbReference>
<keyword evidence="7" id="KW-1185">Reference proteome</keyword>
<dbReference type="SUPFAM" id="SSF46689">
    <property type="entry name" value="Homeodomain-like"/>
    <property type="match status" value="1"/>
</dbReference>
<dbReference type="EMBL" id="FOEN01000008">
    <property type="protein sequence ID" value="SEQ33121.1"/>
    <property type="molecule type" value="Genomic_DNA"/>
</dbReference>
<dbReference type="AlphaFoldDB" id="A0A1H9F5B9"/>
<dbReference type="GO" id="GO:0097367">
    <property type="term" value="F:carbohydrate derivative binding"/>
    <property type="evidence" value="ECO:0007669"/>
    <property type="project" value="InterPro"/>
</dbReference>
<evidence type="ECO:0000313" key="6">
    <source>
        <dbReference type="EMBL" id="SEQ33121.1"/>
    </source>
</evidence>
<dbReference type="GO" id="GO:0003700">
    <property type="term" value="F:DNA-binding transcription factor activity"/>
    <property type="evidence" value="ECO:0007669"/>
    <property type="project" value="InterPro"/>
</dbReference>
<organism evidence="6 7">
    <name type="scientific">Ignavigranum ruoffiae</name>
    <dbReference type="NCBI Taxonomy" id="89093"/>
    <lineage>
        <taxon>Bacteria</taxon>
        <taxon>Bacillati</taxon>
        <taxon>Bacillota</taxon>
        <taxon>Bacilli</taxon>
        <taxon>Lactobacillales</taxon>
        <taxon>Aerococcaceae</taxon>
        <taxon>Ignavigranum</taxon>
    </lineage>
</organism>
<dbReference type="InterPro" id="IPR036388">
    <property type="entry name" value="WH-like_DNA-bd_sf"/>
</dbReference>
<dbReference type="STRING" id="89093.SAMN04488558_10874"/>
<dbReference type="Pfam" id="PF01418">
    <property type="entry name" value="HTH_6"/>
    <property type="match status" value="1"/>
</dbReference>
<dbReference type="PROSITE" id="PS51071">
    <property type="entry name" value="HTH_RPIR"/>
    <property type="match status" value="1"/>
</dbReference>
<feature type="domain" description="HTH rpiR-type" evidence="4">
    <location>
        <begin position="2"/>
        <end position="78"/>
    </location>
</feature>
<dbReference type="RefSeq" id="WP_092572254.1">
    <property type="nucleotide sequence ID" value="NZ_CALUDV010000005.1"/>
</dbReference>
<dbReference type="SUPFAM" id="SSF53697">
    <property type="entry name" value="SIS domain"/>
    <property type="match status" value="1"/>
</dbReference>
<evidence type="ECO:0000313" key="7">
    <source>
        <dbReference type="Proteomes" id="UP000198833"/>
    </source>
</evidence>
<dbReference type="GO" id="GO:1901135">
    <property type="term" value="P:carbohydrate derivative metabolic process"/>
    <property type="evidence" value="ECO:0007669"/>
    <property type="project" value="InterPro"/>
</dbReference>
<protein>
    <submittedName>
        <fullName evidence="6">DNA-binding transcriptional regulator, MurR/RpiR family, contains HTH and SIS domains</fullName>
    </submittedName>
</protein>
<evidence type="ECO:0000256" key="2">
    <source>
        <dbReference type="ARBA" id="ARBA00023125"/>
    </source>
</evidence>
<reference evidence="6 7" key="1">
    <citation type="submission" date="2016-10" db="EMBL/GenBank/DDBJ databases">
        <authorList>
            <person name="de Groot N.N."/>
        </authorList>
    </citation>
    <scope>NUCLEOTIDE SEQUENCE [LARGE SCALE GENOMIC DNA]</scope>
    <source>
        <strain evidence="6 7">DSM 15695</strain>
    </source>
</reference>
<dbReference type="Gene3D" id="1.10.10.10">
    <property type="entry name" value="Winged helix-like DNA-binding domain superfamily/Winged helix DNA-binding domain"/>
    <property type="match status" value="1"/>
</dbReference>
<evidence type="ECO:0000256" key="1">
    <source>
        <dbReference type="ARBA" id="ARBA00023015"/>
    </source>
</evidence>
<evidence type="ECO:0000256" key="3">
    <source>
        <dbReference type="ARBA" id="ARBA00023163"/>
    </source>
</evidence>
<evidence type="ECO:0000259" key="5">
    <source>
        <dbReference type="PROSITE" id="PS51464"/>
    </source>
</evidence>
<keyword evidence="2 6" id="KW-0238">DNA-binding</keyword>
<gene>
    <name evidence="6" type="ORF">SAMN04488558_10874</name>
</gene>